<comment type="cofactor">
    <cofactor evidence="1">
        <name>Mg(2+)</name>
        <dbReference type="ChEBI" id="CHEBI:18420"/>
    </cofactor>
</comment>
<organism evidence="14 15">
    <name type="scientific">Rhodopseudomonas telluris</name>
    <dbReference type="NCBI Taxonomy" id="644215"/>
    <lineage>
        <taxon>Bacteria</taxon>
        <taxon>Pseudomonadati</taxon>
        <taxon>Pseudomonadota</taxon>
        <taxon>Alphaproteobacteria</taxon>
        <taxon>Hyphomicrobiales</taxon>
        <taxon>Nitrobacteraceae</taxon>
        <taxon>Rhodopseudomonas</taxon>
    </lineage>
</organism>
<feature type="region of interest" description="Disordered" evidence="12">
    <location>
        <begin position="1"/>
        <end position="32"/>
    </location>
</feature>
<evidence type="ECO:0000313" key="14">
    <source>
        <dbReference type="EMBL" id="MFC0242754.1"/>
    </source>
</evidence>
<evidence type="ECO:0000256" key="2">
    <source>
        <dbReference type="ARBA" id="ARBA00022516"/>
    </source>
</evidence>
<dbReference type="PROSITE" id="PS50146">
    <property type="entry name" value="DAGK"/>
    <property type="match status" value="1"/>
</dbReference>
<feature type="domain" description="DAGKc" evidence="13">
    <location>
        <begin position="30"/>
        <end position="157"/>
    </location>
</feature>
<dbReference type="Gene3D" id="2.60.200.40">
    <property type="match status" value="1"/>
</dbReference>
<evidence type="ECO:0000256" key="8">
    <source>
        <dbReference type="ARBA" id="ARBA00022842"/>
    </source>
</evidence>
<name>A0ABV6EWY1_9BRAD</name>
<keyword evidence="11" id="KW-1208">Phospholipid metabolism</keyword>
<sequence length="324" mass="34532">MQDFQEFTAPDRDAPPDVGSAETPRTAKPESSRRLLVVVNPGSRSGAQAIGIAGARLSSAGFDLVLSAPCSRHEVGPWIEAHAEGAQAVVVAGGDGTLNAVADALLKTKLPLGVIPAGTANDLARSLGLPLDMEKAADVIAAGHRKQIDLGDVNGHKFFNVASVGLSADLARELSGEIKRRFGRISYAITAAKVLGKARPFRASIVSDDGSVLVRSMQIAVGNGRYYGGGMAVEQTAEIDDGQLDLYSLEFGRVWKLLALAYDFRRGRHGLWREVRSARGTSFEIRTRKPRPVNADGELVTFTPAQFSQLRKAVTVFVPENAST</sequence>
<dbReference type="EMBL" id="JBHLWM010000008">
    <property type="protein sequence ID" value="MFC0242754.1"/>
    <property type="molecule type" value="Genomic_DNA"/>
</dbReference>
<dbReference type="GO" id="GO:0016301">
    <property type="term" value="F:kinase activity"/>
    <property type="evidence" value="ECO:0007669"/>
    <property type="project" value="UniProtKB-KW"/>
</dbReference>
<keyword evidence="4" id="KW-0479">Metal-binding</keyword>
<dbReference type="Pfam" id="PF19279">
    <property type="entry name" value="YegS_C"/>
    <property type="match status" value="1"/>
</dbReference>
<keyword evidence="5" id="KW-0547">Nucleotide-binding</keyword>
<comment type="caution">
    <text evidence="14">The sequence shown here is derived from an EMBL/GenBank/DDBJ whole genome shotgun (WGS) entry which is preliminary data.</text>
</comment>
<dbReference type="Pfam" id="PF00781">
    <property type="entry name" value="DAGK_cat"/>
    <property type="match status" value="1"/>
</dbReference>
<evidence type="ECO:0000256" key="10">
    <source>
        <dbReference type="ARBA" id="ARBA00023209"/>
    </source>
</evidence>
<keyword evidence="8" id="KW-0460">Magnesium</keyword>
<dbReference type="NCBIfam" id="TIGR00147">
    <property type="entry name" value="YegS/Rv2252/BmrU family lipid kinase"/>
    <property type="match status" value="1"/>
</dbReference>
<evidence type="ECO:0000256" key="7">
    <source>
        <dbReference type="ARBA" id="ARBA00022840"/>
    </source>
</evidence>
<evidence type="ECO:0000256" key="12">
    <source>
        <dbReference type="SAM" id="MobiDB-lite"/>
    </source>
</evidence>
<dbReference type="Proteomes" id="UP001589775">
    <property type="component" value="Unassembled WGS sequence"/>
</dbReference>
<dbReference type="RefSeq" id="WP_378391030.1">
    <property type="nucleotide sequence ID" value="NZ_JBHLWM010000008.1"/>
</dbReference>
<dbReference type="InterPro" id="IPR050187">
    <property type="entry name" value="Lipid_Phosphate_FormReg"/>
</dbReference>
<evidence type="ECO:0000256" key="6">
    <source>
        <dbReference type="ARBA" id="ARBA00022777"/>
    </source>
</evidence>
<evidence type="ECO:0000256" key="9">
    <source>
        <dbReference type="ARBA" id="ARBA00023098"/>
    </source>
</evidence>
<keyword evidence="6 14" id="KW-0418">Kinase</keyword>
<reference evidence="14 15" key="1">
    <citation type="submission" date="2024-09" db="EMBL/GenBank/DDBJ databases">
        <authorList>
            <person name="Sun Q."/>
            <person name="Mori K."/>
        </authorList>
    </citation>
    <scope>NUCLEOTIDE SEQUENCE [LARGE SCALE GENOMIC DNA]</scope>
    <source>
        <strain evidence="14 15">KCTC 23279</strain>
    </source>
</reference>
<evidence type="ECO:0000256" key="11">
    <source>
        <dbReference type="ARBA" id="ARBA00023264"/>
    </source>
</evidence>
<keyword evidence="15" id="KW-1185">Reference proteome</keyword>
<keyword evidence="10" id="KW-0594">Phospholipid biosynthesis</keyword>
<dbReference type="SMART" id="SM00046">
    <property type="entry name" value="DAGKc"/>
    <property type="match status" value="1"/>
</dbReference>
<dbReference type="NCBIfam" id="NF009604">
    <property type="entry name" value="PRK13057.1"/>
    <property type="match status" value="1"/>
</dbReference>
<accession>A0ABV6EWY1</accession>
<dbReference type="InterPro" id="IPR005218">
    <property type="entry name" value="Diacylglycerol/lipid_kinase"/>
</dbReference>
<dbReference type="SUPFAM" id="SSF111331">
    <property type="entry name" value="NAD kinase/diacylglycerol kinase-like"/>
    <property type="match status" value="1"/>
</dbReference>
<evidence type="ECO:0000313" key="15">
    <source>
        <dbReference type="Proteomes" id="UP001589775"/>
    </source>
</evidence>
<protein>
    <submittedName>
        <fullName evidence="14">Lipid kinase</fullName>
        <ecNumber evidence="14">2.7.1.-</ecNumber>
    </submittedName>
</protein>
<evidence type="ECO:0000256" key="1">
    <source>
        <dbReference type="ARBA" id="ARBA00001946"/>
    </source>
</evidence>
<keyword evidence="3 14" id="KW-0808">Transferase</keyword>
<keyword evidence="7" id="KW-0067">ATP-binding</keyword>
<gene>
    <name evidence="14" type="ORF">ACFFJ6_19835</name>
</gene>
<dbReference type="Gene3D" id="3.40.50.10330">
    <property type="entry name" value="Probable inorganic polyphosphate/atp-NAD kinase, domain 1"/>
    <property type="match status" value="1"/>
</dbReference>
<evidence type="ECO:0000256" key="5">
    <source>
        <dbReference type="ARBA" id="ARBA00022741"/>
    </source>
</evidence>
<dbReference type="PANTHER" id="PTHR12358:SF106">
    <property type="entry name" value="LIPID KINASE YEGS"/>
    <property type="match status" value="1"/>
</dbReference>
<evidence type="ECO:0000256" key="3">
    <source>
        <dbReference type="ARBA" id="ARBA00022679"/>
    </source>
</evidence>
<proteinExistence type="predicted"/>
<keyword evidence="2" id="KW-0444">Lipid biosynthesis</keyword>
<dbReference type="PANTHER" id="PTHR12358">
    <property type="entry name" value="SPHINGOSINE KINASE"/>
    <property type="match status" value="1"/>
</dbReference>
<evidence type="ECO:0000256" key="4">
    <source>
        <dbReference type="ARBA" id="ARBA00022723"/>
    </source>
</evidence>
<dbReference type="InterPro" id="IPR017438">
    <property type="entry name" value="ATP-NAD_kinase_N"/>
</dbReference>
<dbReference type="InterPro" id="IPR001206">
    <property type="entry name" value="Diacylglycerol_kinase_cat_dom"/>
</dbReference>
<dbReference type="InterPro" id="IPR016064">
    <property type="entry name" value="NAD/diacylglycerol_kinase_sf"/>
</dbReference>
<dbReference type="InterPro" id="IPR045540">
    <property type="entry name" value="YegS/DAGK_C"/>
</dbReference>
<evidence type="ECO:0000259" key="13">
    <source>
        <dbReference type="PROSITE" id="PS50146"/>
    </source>
</evidence>
<keyword evidence="9" id="KW-0443">Lipid metabolism</keyword>
<dbReference type="EC" id="2.7.1.-" evidence="14"/>